<evidence type="ECO:0000259" key="2">
    <source>
        <dbReference type="PROSITE" id="PS50086"/>
    </source>
</evidence>
<dbReference type="Gene3D" id="1.10.472.80">
    <property type="entry name" value="Ypt/Rab-GAP domain of gyp1p, domain 3"/>
    <property type="match status" value="1"/>
</dbReference>
<dbReference type="Pfam" id="PF00566">
    <property type="entry name" value="RabGAP-TBC"/>
    <property type="match status" value="1"/>
</dbReference>
<dbReference type="GO" id="GO:0031267">
    <property type="term" value="F:small GTPase binding"/>
    <property type="evidence" value="ECO:0007669"/>
    <property type="project" value="TreeGrafter"/>
</dbReference>
<organism evidence="3 4">
    <name type="scientific">Elliptochloris bilobata</name>
    <dbReference type="NCBI Taxonomy" id="381761"/>
    <lineage>
        <taxon>Eukaryota</taxon>
        <taxon>Viridiplantae</taxon>
        <taxon>Chlorophyta</taxon>
        <taxon>core chlorophytes</taxon>
        <taxon>Trebouxiophyceae</taxon>
        <taxon>Trebouxiophyceae incertae sedis</taxon>
        <taxon>Elliptochloris clade</taxon>
        <taxon>Elliptochloris</taxon>
    </lineage>
</organism>
<dbReference type="InterPro" id="IPR035969">
    <property type="entry name" value="Rab-GAP_TBC_sf"/>
</dbReference>
<dbReference type="PANTHER" id="PTHR47219:SF9">
    <property type="entry name" value="GTPASE ACTIVATING PROTEIN AND CENTROSOME-ASSOCIATED, ISOFORM B"/>
    <property type="match status" value="1"/>
</dbReference>
<dbReference type="InterPro" id="IPR000195">
    <property type="entry name" value="Rab-GAP-TBC_dom"/>
</dbReference>
<dbReference type="SMART" id="SM00164">
    <property type="entry name" value="TBC"/>
    <property type="match status" value="1"/>
</dbReference>
<comment type="caution">
    <text evidence="3">The sequence shown here is derived from an EMBL/GenBank/DDBJ whole genome shotgun (WGS) entry which is preliminary data.</text>
</comment>
<feature type="region of interest" description="Disordered" evidence="1">
    <location>
        <begin position="293"/>
        <end position="328"/>
    </location>
</feature>
<dbReference type="SUPFAM" id="SSF47923">
    <property type="entry name" value="Ypt/Rab-GAP domain of gyp1p"/>
    <property type="match status" value="2"/>
</dbReference>
<name>A0AAW1RR90_9CHLO</name>
<dbReference type="Proteomes" id="UP001445335">
    <property type="component" value="Unassembled WGS sequence"/>
</dbReference>
<sequence length="328" mass="36149">MFRNALRVAADEEEETRTVDLQVGRSVHTVSGAMRTELWMSVLARNRGAGHAAAREYPEMLTRARPAVVDDSIEKDVGRTFPRVKRFTTPTGLASLERVLKAYAALDPEVNYCQGMNFLAALLLVWLPREDAAYGALVVLMRERGLRSLYASDLAMLQARLWQLGKLLPPRLAQHMEAFGTLPVLYASSWLLTAFSADFPLFFSARVMDVILSDCYLMPIMKVALGIVLACGDELLGMHDMEAMVDLLRFGVPQWPHERLQVLLTEALAAEWTPAQAAVLRRVSGVESVHDAVTRTSSAQNGVRPSAPAPPEAETPDAARPPPGWDQG</sequence>
<gene>
    <name evidence="3" type="ORF">WJX81_006680</name>
</gene>
<feature type="compositionally biased region" description="Polar residues" evidence="1">
    <location>
        <begin position="294"/>
        <end position="303"/>
    </location>
</feature>
<dbReference type="InterPro" id="IPR050302">
    <property type="entry name" value="Rab_GAP_TBC_domain"/>
</dbReference>
<keyword evidence="4" id="KW-1185">Reference proteome</keyword>
<reference evidence="3 4" key="1">
    <citation type="journal article" date="2024" name="Nat. Commun.">
        <title>Phylogenomics reveals the evolutionary origins of lichenization in chlorophyte algae.</title>
        <authorList>
            <person name="Puginier C."/>
            <person name="Libourel C."/>
            <person name="Otte J."/>
            <person name="Skaloud P."/>
            <person name="Haon M."/>
            <person name="Grisel S."/>
            <person name="Petersen M."/>
            <person name="Berrin J.G."/>
            <person name="Delaux P.M."/>
            <person name="Dal Grande F."/>
            <person name="Keller J."/>
        </authorList>
    </citation>
    <scope>NUCLEOTIDE SEQUENCE [LARGE SCALE GENOMIC DNA]</scope>
    <source>
        <strain evidence="3 4">SAG 245.80</strain>
    </source>
</reference>
<proteinExistence type="predicted"/>
<dbReference type="PANTHER" id="PTHR47219">
    <property type="entry name" value="RAB GTPASE-ACTIVATING PROTEIN 1-LIKE"/>
    <property type="match status" value="1"/>
</dbReference>
<dbReference type="PROSITE" id="PS50086">
    <property type="entry name" value="TBC_RABGAP"/>
    <property type="match status" value="1"/>
</dbReference>
<evidence type="ECO:0000313" key="3">
    <source>
        <dbReference type="EMBL" id="KAK9836023.1"/>
    </source>
</evidence>
<dbReference type="AlphaFoldDB" id="A0AAW1RR90"/>
<feature type="compositionally biased region" description="Pro residues" evidence="1">
    <location>
        <begin position="307"/>
        <end position="328"/>
    </location>
</feature>
<dbReference type="EMBL" id="JALJOU010000027">
    <property type="protein sequence ID" value="KAK9836023.1"/>
    <property type="molecule type" value="Genomic_DNA"/>
</dbReference>
<accession>A0AAW1RR90</accession>
<evidence type="ECO:0000256" key="1">
    <source>
        <dbReference type="SAM" id="MobiDB-lite"/>
    </source>
</evidence>
<feature type="domain" description="Rab-GAP TBC" evidence="2">
    <location>
        <begin position="29"/>
        <end position="215"/>
    </location>
</feature>
<dbReference type="GO" id="GO:0005096">
    <property type="term" value="F:GTPase activator activity"/>
    <property type="evidence" value="ECO:0007669"/>
    <property type="project" value="TreeGrafter"/>
</dbReference>
<evidence type="ECO:0000313" key="4">
    <source>
        <dbReference type="Proteomes" id="UP001445335"/>
    </source>
</evidence>
<protein>
    <recommendedName>
        <fullName evidence="2">Rab-GAP TBC domain-containing protein</fullName>
    </recommendedName>
</protein>
<dbReference type="Gene3D" id="1.10.8.270">
    <property type="entry name" value="putative rabgap domain of human tbc1 domain family member 14 like domains"/>
    <property type="match status" value="1"/>
</dbReference>